<feature type="transmembrane region" description="Helical" evidence="1">
    <location>
        <begin position="82"/>
        <end position="115"/>
    </location>
</feature>
<proteinExistence type="predicted"/>
<dbReference type="EMBL" id="CP015878">
    <property type="protein sequence ID" value="ANI16987.1"/>
    <property type="molecule type" value="Genomic_DNA"/>
</dbReference>
<dbReference type="RefSeq" id="WP_064584160.1">
    <property type="nucleotide sequence ID" value="NZ_CP015878.1"/>
</dbReference>
<feature type="transmembrane region" description="Helical" evidence="1">
    <location>
        <begin position="43"/>
        <end position="61"/>
    </location>
</feature>
<dbReference type="InterPro" id="IPR009936">
    <property type="entry name" value="DUF1468"/>
</dbReference>
<evidence type="ECO:0000313" key="4">
    <source>
        <dbReference type="Proteomes" id="UP000077748"/>
    </source>
</evidence>
<organism evidence="3 4">
    <name type="scientific">Pseudomonas citronellolis</name>
    <dbReference type="NCBI Taxonomy" id="53408"/>
    <lineage>
        <taxon>Bacteria</taxon>
        <taxon>Pseudomonadati</taxon>
        <taxon>Pseudomonadota</taxon>
        <taxon>Gammaproteobacteria</taxon>
        <taxon>Pseudomonadales</taxon>
        <taxon>Pseudomonadaceae</taxon>
        <taxon>Pseudomonas</taxon>
    </lineage>
</organism>
<evidence type="ECO:0000313" key="3">
    <source>
        <dbReference type="EMBL" id="ANI16987.1"/>
    </source>
</evidence>
<keyword evidence="1" id="KW-1133">Transmembrane helix</keyword>
<feature type="domain" description="DUF1468" evidence="2">
    <location>
        <begin position="15"/>
        <end position="147"/>
    </location>
</feature>
<gene>
    <name evidence="3" type="ORF">A9C11_24735</name>
</gene>
<reference evidence="3 4" key="1">
    <citation type="submission" date="2016-05" db="EMBL/GenBank/DDBJ databases">
        <title>Genome Sequence of Pseudomonas citronellolis Strain SJTE-3, an Estrogens and Persistent Organic Pollutants degradation strain.</title>
        <authorList>
            <person name="Liang R."/>
        </authorList>
    </citation>
    <scope>NUCLEOTIDE SEQUENCE [LARGE SCALE GENOMIC DNA]</scope>
    <source>
        <strain evidence="3 4">SJTE-3</strain>
    </source>
</reference>
<evidence type="ECO:0000259" key="2">
    <source>
        <dbReference type="Pfam" id="PF07331"/>
    </source>
</evidence>
<feature type="transmembrane region" description="Helical" evidence="1">
    <location>
        <begin position="121"/>
        <end position="138"/>
    </location>
</feature>
<keyword evidence="1" id="KW-0812">Transmembrane</keyword>
<dbReference type="Proteomes" id="UP000077748">
    <property type="component" value="Chromosome"/>
</dbReference>
<accession>A0A1A9KHC3</accession>
<protein>
    <recommendedName>
        <fullName evidence="2">DUF1468 domain-containing protein</fullName>
    </recommendedName>
</protein>
<sequence>MHAPHSLPQRLFAGAWLLACLGLAAVAWNYQAPFSYEPVGPRAYPLLCLALMAIGLAWLILRPAPARHDDEAPLEGALLRKVVACIGLLLVYAGLFEPLGFILASALVGSFIALLYGGKPAVSVLTCTLLSIGLYLLFDRTLDVPLPRGVLDFLPF</sequence>
<keyword evidence="1" id="KW-0472">Membrane</keyword>
<dbReference type="Pfam" id="PF07331">
    <property type="entry name" value="TctB"/>
    <property type="match status" value="1"/>
</dbReference>
<evidence type="ECO:0000256" key="1">
    <source>
        <dbReference type="SAM" id="Phobius"/>
    </source>
</evidence>
<dbReference type="AlphaFoldDB" id="A0A1A9KHC3"/>
<name>A0A1A9KHC3_9PSED</name>